<dbReference type="AlphaFoldDB" id="A0A495BHY8"/>
<evidence type="ECO:0000313" key="6">
    <source>
        <dbReference type="Proteomes" id="UP000279384"/>
    </source>
</evidence>
<evidence type="ECO:0000256" key="1">
    <source>
        <dbReference type="ARBA" id="ARBA00022729"/>
    </source>
</evidence>
<evidence type="ECO:0000259" key="3">
    <source>
        <dbReference type="SMART" id="SM00062"/>
    </source>
</evidence>
<protein>
    <submittedName>
        <fullName evidence="5">Amino acid ABC transporter substrate-binding protein (PAAT family)</fullName>
    </submittedName>
    <submittedName>
        <fullName evidence="4">Transporter substrate-binding domain-containing protein</fullName>
    </submittedName>
</protein>
<proteinExistence type="predicted"/>
<name>A0A495BHY8_VOGIN</name>
<sequence>MNRLRMAVWMLLAGAPALAVAKSSTPVELLFAAEDDWYPYSGVRDGQAAGLTIDIMRAIYQQKGVVVRFQPLSYSRCMEVARTARYAGCFTTSRNDFYEPYYRYAQLPLLEGQISIYSRSNRPERDLDMKSLEGQEVGVVLSYGYGKEFDANAAIRKEYSTREVNAFRKLKAGRIPYVVAWEGTVNHMLRQNPDLRGWVRPVGKLAPGPVYVSFSRAHPDVERLVSRFDEGMAQLRKSGQLRQLESRWQTKSDN</sequence>
<evidence type="ECO:0000313" key="7">
    <source>
        <dbReference type="Proteomes" id="UP001221566"/>
    </source>
</evidence>
<keyword evidence="1 2" id="KW-0732">Signal</keyword>
<organism evidence="5 6">
    <name type="scientific">Vogesella indigofera</name>
    <name type="common">Pseudomonas indigofera</name>
    <dbReference type="NCBI Taxonomy" id="45465"/>
    <lineage>
        <taxon>Bacteria</taxon>
        <taxon>Pseudomonadati</taxon>
        <taxon>Pseudomonadota</taxon>
        <taxon>Betaproteobacteria</taxon>
        <taxon>Neisseriales</taxon>
        <taxon>Chromobacteriaceae</taxon>
        <taxon>Vogesella</taxon>
    </lineage>
</organism>
<evidence type="ECO:0000313" key="4">
    <source>
        <dbReference type="EMBL" id="MDC7690493.1"/>
    </source>
</evidence>
<evidence type="ECO:0000256" key="2">
    <source>
        <dbReference type="SAM" id="SignalP"/>
    </source>
</evidence>
<dbReference type="Proteomes" id="UP000279384">
    <property type="component" value="Unassembled WGS sequence"/>
</dbReference>
<dbReference type="InterPro" id="IPR001638">
    <property type="entry name" value="Solute-binding_3/MltF_N"/>
</dbReference>
<dbReference type="PANTHER" id="PTHR35936">
    <property type="entry name" value="MEMBRANE-BOUND LYTIC MUREIN TRANSGLYCOSYLASE F"/>
    <property type="match status" value="1"/>
</dbReference>
<dbReference type="RefSeq" id="WP_120809663.1">
    <property type="nucleotide sequence ID" value="NZ_JAQQKY010000002.1"/>
</dbReference>
<comment type="caution">
    <text evidence="5">The sequence shown here is derived from an EMBL/GenBank/DDBJ whole genome shotgun (WGS) entry which is preliminary data.</text>
</comment>
<reference evidence="4 7" key="2">
    <citation type="submission" date="2023-01" db="EMBL/GenBank/DDBJ databases">
        <title>Novel species of the genus Vogesella isolated from rivers.</title>
        <authorList>
            <person name="Lu H."/>
        </authorList>
    </citation>
    <scope>NUCLEOTIDE SEQUENCE [LARGE SCALE GENOMIC DNA]</scope>
    <source>
        <strain evidence="4 7">SH7W</strain>
    </source>
</reference>
<dbReference type="PANTHER" id="PTHR35936:SF6">
    <property type="entry name" value="AMINO ACID ABC TRANSPORTER SUBSTRATE-BINDING PAAT FAMILY PROTEIN"/>
    <property type="match status" value="1"/>
</dbReference>
<dbReference type="Gene3D" id="3.40.190.10">
    <property type="entry name" value="Periplasmic binding protein-like II"/>
    <property type="match status" value="2"/>
</dbReference>
<gene>
    <name evidence="5" type="ORF">C8E02_0734</name>
    <name evidence="4" type="ORF">PQU93_06795</name>
</gene>
<accession>A0A495BHY8</accession>
<evidence type="ECO:0000313" key="5">
    <source>
        <dbReference type="EMBL" id="RKQ60969.1"/>
    </source>
</evidence>
<feature type="domain" description="Solute-binding protein family 3/N-terminal" evidence="3">
    <location>
        <begin position="28"/>
        <end position="252"/>
    </location>
</feature>
<feature type="chain" id="PRO_5019760102" evidence="2">
    <location>
        <begin position="22"/>
        <end position="254"/>
    </location>
</feature>
<dbReference type="EMBL" id="JAQQKY010000002">
    <property type="protein sequence ID" value="MDC7690493.1"/>
    <property type="molecule type" value="Genomic_DNA"/>
</dbReference>
<keyword evidence="7" id="KW-1185">Reference proteome</keyword>
<dbReference type="Proteomes" id="UP001221566">
    <property type="component" value="Unassembled WGS sequence"/>
</dbReference>
<dbReference type="EMBL" id="RBID01000011">
    <property type="protein sequence ID" value="RKQ60969.1"/>
    <property type="molecule type" value="Genomic_DNA"/>
</dbReference>
<reference evidence="5 6" key="1">
    <citation type="submission" date="2018-10" db="EMBL/GenBank/DDBJ databases">
        <title>Genomic Encyclopedia of Type Strains, Phase IV (KMG-IV): sequencing the most valuable type-strain genomes for metagenomic binning, comparative biology and taxonomic classification.</title>
        <authorList>
            <person name="Goeker M."/>
        </authorList>
    </citation>
    <scope>NUCLEOTIDE SEQUENCE [LARGE SCALE GENOMIC DNA]</scope>
    <source>
        <strain evidence="5 6">DSM 3303</strain>
    </source>
</reference>
<dbReference type="SUPFAM" id="SSF53850">
    <property type="entry name" value="Periplasmic binding protein-like II"/>
    <property type="match status" value="1"/>
</dbReference>
<feature type="signal peptide" evidence="2">
    <location>
        <begin position="1"/>
        <end position="21"/>
    </location>
</feature>
<dbReference type="Pfam" id="PF00497">
    <property type="entry name" value="SBP_bac_3"/>
    <property type="match status" value="1"/>
</dbReference>
<dbReference type="SMART" id="SM00062">
    <property type="entry name" value="PBPb"/>
    <property type="match status" value="1"/>
</dbReference>